<feature type="domain" description="Reverse transcriptase" evidence="1">
    <location>
        <begin position="5"/>
        <end position="87"/>
    </location>
</feature>
<dbReference type="PANTHER" id="PTHR47027:SF20">
    <property type="entry name" value="REVERSE TRANSCRIPTASE-LIKE PROTEIN WITH RNA-DIRECTED DNA POLYMERASE DOMAIN"/>
    <property type="match status" value="1"/>
</dbReference>
<dbReference type="Gene3D" id="3.30.70.270">
    <property type="match status" value="1"/>
</dbReference>
<accession>A0A016VSK7</accession>
<dbReference type="EMBL" id="JARK01001342">
    <property type="protein sequence ID" value="EYC29758.1"/>
    <property type="molecule type" value="Genomic_DNA"/>
</dbReference>
<dbReference type="Proteomes" id="UP000024635">
    <property type="component" value="Unassembled WGS sequence"/>
</dbReference>
<sequence>MALDTVLKHLLEGPPITLLYADDVAPFADSKAELQLKVQKWQLALADSGLKLNTKKAEVMSSIEEDGPVFDANRIALAQAKEFKYMGRVLSADGTVEAAVRGRIKCAWMK</sequence>
<dbReference type="AlphaFoldDB" id="A0A016VSK7"/>
<dbReference type="OrthoDB" id="6920823at2759"/>
<protein>
    <recommendedName>
        <fullName evidence="1">Reverse transcriptase domain-containing protein</fullName>
    </recommendedName>
</protein>
<dbReference type="SUPFAM" id="SSF56672">
    <property type="entry name" value="DNA/RNA polymerases"/>
    <property type="match status" value="1"/>
</dbReference>
<dbReference type="PANTHER" id="PTHR47027">
    <property type="entry name" value="REVERSE TRANSCRIPTASE DOMAIN-CONTAINING PROTEIN"/>
    <property type="match status" value="1"/>
</dbReference>
<reference evidence="3" key="1">
    <citation type="journal article" date="2015" name="Nat. Genet.">
        <title>The genome and transcriptome of the zoonotic hookworm Ancylostoma ceylanicum identify infection-specific gene families.</title>
        <authorList>
            <person name="Schwarz E.M."/>
            <person name="Hu Y."/>
            <person name="Antoshechkin I."/>
            <person name="Miller M.M."/>
            <person name="Sternberg P.W."/>
            <person name="Aroian R.V."/>
        </authorList>
    </citation>
    <scope>NUCLEOTIDE SEQUENCE</scope>
    <source>
        <strain evidence="3">HY135</strain>
    </source>
</reference>
<gene>
    <name evidence="2" type="primary">Acey_s0006.g3165</name>
    <name evidence="2" type="ORF">Y032_0006g3165</name>
</gene>
<dbReference type="Pfam" id="PF00078">
    <property type="entry name" value="RVT_1"/>
    <property type="match status" value="1"/>
</dbReference>
<organism evidence="2 3">
    <name type="scientific">Ancylostoma ceylanicum</name>
    <dbReference type="NCBI Taxonomy" id="53326"/>
    <lineage>
        <taxon>Eukaryota</taxon>
        <taxon>Metazoa</taxon>
        <taxon>Ecdysozoa</taxon>
        <taxon>Nematoda</taxon>
        <taxon>Chromadorea</taxon>
        <taxon>Rhabditida</taxon>
        <taxon>Rhabditina</taxon>
        <taxon>Rhabditomorpha</taxon>
        <taxon>Strongyloidea</taxon>
        <taxon>Ancylostomatidae</taxon>
        <taxon>Ancylostomatinae</taxon>
        <taxon>Ancylostoma</taxon>
    </lineage>
</organism>
<comment type="caution">
    <text evidence="2">The sequence shown here is derived from an EMBL/GenBank/DDBJ whole genome shotgun (WGS) entry which is preliminary data.</text>
</comment>
<evidence type="ECO:0000313" key="3">
    <source>
        <dbReference type="Proteomes" id="UP000024635"/>
    </source>
</evidence>
<dbReference type="InterPro" id="IPR043502">
    <property type="entry name" value="DNA/RNA_pol_sf"/>
</dbReference>
<keyword evidence="3" id="KW-1185">Reference proteome</keyword>
<dbReference type="InterPro" id="IPR043128">
    <property type="entry name" value="Rev_trsase/Diguanyl_cyclase"/>
</dbReference>
<proteinExistence type="predicted"/>
<dbReference type="InterPro" id="IPR000477">
    <property type="entry name" value="RT_dom"/>
</dbReference>
<name>A0A016VSK7_9BILA</name>
<evidence type="ECO:0000313" key="2">
    <source>
        <dbReference type="EMBL" id="EYC29758.1"/>
    </source>
</evidence>
<evidence type="ECO:0000259" key="1">
    <source>
        <dbReference type="Pfam" id="PF00078"/>
    </source>
</evidence>